<protein>
    <recommendedName>
        <fullName evidence="4">Cell division protein</fullName>
    </recommendedName>
</protein>
<proteinExistence type="predicted"/>
<feature type="transmembrane region" description="Helical" evidence="1">
    <location>
        <begin position="67"/>
        <end position="87"/>
    </location>
</feature>
<dbReference type="EMBL" id="JAVLAQ010000001">
    <property type="protein sequence ID" value="MDT6990149.1"/>
    <property type="molecule type" value="Genomic_DNA"/>
</dbReference>
<feature type="transmembrane region" description="Helical" evidence="1">
    <location>
        <begin position="176"/>
        <end position="203"/>
    </location>
</feature>
<keyword evidence="1" id="KW-0472">Membrane</keyword>
<evidence type="ECO:0000256" key="1">
    <source>
        <dbReference type="SAM" id="Phobius"/>
    </source>
</evidence>
<feature type="transmembrane region" description="Helical" evidence="1">
    <location>
        <begin position="275"/>
        <end position="295"/>
    </location>
</feature>
<keyword evidence="1" id="KW-1133">Transmembrane helix</keyword>
<gene>
    <name evidence="2" type="ORF">RI536_08530</name>
</gene>
<dbReference type="RefSeq" id="WP_216780093.1">
    <property type="nucleotide sequence ID" value="NZ_JAGXBR010000001.1"/>
</dbReference>
<evidence type="ECO:0000313" key="3">
    <source>
        <dbReference type="Proteomes" id="UP001267003"/>
    </source>
</evidence>
<evidence type="ECO:0008006" key="4">
    <source>
        <dbReference type="Google" id="ProtNLM"/>
    </source>
</evidence>
<sequence>MRKNRVAIAVIGLATLLMISPLLLNHQALYGVDGPFQYSRIYEAAMQLKNHNFSFMNLYTFQQAGRIVNSLYSPLVAVLCGILLLLVGNWFRFQIISLFIVYFLCGYFMYKAALKLRLSRKLAIALGVIFLSSNAVYGFLFGIMWRSLAVALLPIFIGPILDLYHGDWTLAKMMKLGLFVGIMGQFQILTIGVFLPFLVPFFIHGLWQSREKLLSSLNFLAGVLLALVLSLNALIPMLEVYHGNLLIAPVGMDLMDHASRILQPLYTSVYSSSDIISTIIAYALITGLLLFWSHLLPFTKMLAGVTVTYLILSTSLFPWDLVQQSMPFLQSFLQMPGRITLIATPFMLLSAALTYDEAAQHTNNLSLQQGLRSAGVLLSVLSLSLCTQNVARSVHTNMKPDTSFAQGIQTYPQNVHTKLQTIAKLQPAFHTRNLGQLIKAADRTVPDYVPVSKKISTDPETYKVVYREYRQNFSEQQHNFRYRAVRGGIQLTWHAKTARSRAVPVVAYQRSILTLNGQPLSTTRLTRHWVGNINVHQHRGRNVLTIRYSSSILTKISKIIGYTAWLIVFLLILLFKTPLGRWVNSLIQARQLAASK</sequence>
<organism evidence="2 3">
    <name type="scientific">Lactiplantibacillus pentosus</name>
    <name type="common">Lactobacillus pentosus</name>
    <dbReference type="NCBI Taxonomy" id="1589"/>
    <lineage>
        <taxon>Bacteria</taxon>
        <taxon>Bacillati</taxon>
        <taxon>Bacillota</taxon>
        <taxon>Bacilli</taxon>
        <taxon>Lactobacillales</taxon>
        <taxon>Lactobacillaceae</taxon>
        <taxon>Lactiplantibacillus</taxon>
    </lineage>
</organism>
<reference evidence="2" key="1">
    <citation type="submission" date="2023-08" db="EMBL/GenBank/DDBJ databases">
        <authorList>
            <person name="Page C.A."/>
            <person name="Perez-Diaz I.M."/>
        </authorList>
    </citation>
    <scope>NUCLEOTIDE SEQUENCE</scope>
    <source>
        <strain evidence="2">7.8.46</strain>
    </source>
</reference>
<accession>A0AAW8VV26</accession>
<feature type="transmembrane region" description="Helical" evidence="1">
    <location>
        <begin position="339"/>
        <end position="355"/>
    </location>
</feature>
<feature type="transmembrane region" description="Helical" evidence="1">
    <location>
        <begin position="122"/>
        <end position="141"/>
    </location>
</feature>
<name>A0AAW8VV26_LACPE</name>
<feature type="transmembrane region" description="Helical" evidence="1">
    <location>
        <begin position="556"/>
        <end position="575"/>
    </location>
</feature>
<keyword evidence="1" id="KW-0812">Transmembrane</keyword>
<feature type="transmembrane region" description="Helical" evidence="1">
    <location>
        <begin position="215"/>
        <end position="235"/>
    </location>
</feature>
<comment type="caution">
    <text evidence="2">The sequence shown here is derived from an EMBL/GenBank/DDBJ whole genome shotgun (WGS) entry which is preliminary data.</text>
</comment>
<feature type="transmembrane region" description="Helical" evidence="1">
    <location>
        <begin position="147"/>
        <end position="164"/>
    </location>
</feature>
<feature type="transmembrane region" description="Helical" evidence="1">
    <location>
        <begin position="93"/>
        <end position="110"/>
    </location>
</feature>
<feature type="transmembrane region" description="Helical" evidence="1">
    <location>
        <begin position="301"/>
        <end position="319"/>
    </location>
</feature>
<feature type="transmembrane region" description="Helical" evidence="1">
    <location>
        <begin position="6"/>
        <end position="24"/>
    </location>
</feature>
<dbReference type="Proteomes" id="UP001267003">
    <property type="component" value="Unassembled WGS sequence"/>
</dbReference>
<dbReference type="AlphaFoldDB" id="A0AAW8VV26"/>
<evidence type="ECO:0000313" key="2">
    <source>
        <dbReference type="EMBL" id="MDT6990149.1"/>
    </source>
</evidence>